<dbReference type="OrthoDB" id="8000665at2"/>
<accession>A0A2U8WP12</accession>
<dbReference type="AlphaFoldDB" id="A0A2U8WP12"/>
<keyword evidence="3" id="KW-1185">Reference proteome</keyword>
<dbReference type="RefSeq" id="WP_109960322.1">
    <property type="nucleotide sequence ID" value="NZ_CP029553.1"/>
</dbReference>
<feature type="transmembrane region" description="Helical" evidence="1">
    <location>
        <begin position="68"/>
        <end position="89"/>
    </location>
</feature>
<evidence type="ECO:0000313" key="3">
    <source>
        <dbReference type="Proteomes" id="UP000245444"/>
    </source>
</evidence>
<dbReference type="Proteomes" id="UP000245444">
    <property type="component" value="Chromosome"/>
</dbReference>
<name>A0A2U8WP12_9HYPH</name>
<reference evidence="2 3" key="1">
    <citation type="submission" date="2018-05" db="EMBL/GenBank/DDBJ databases">
        <title>Complete Genome Sequence of Methylobacterium sp. 17Sr1-28.</title>
        <authorList>
            <person name="Srinivasan S."/>
        </authorList>
    </citation>
    <scope>NUCLEOTIDE SEQUENCE [LARGE SCALE GENOMIC DNA]</scope>
    <source>
        <strain evidence="2 3">17Sr1-28</strain>
    </source>
</reference>
<evidence type="ECO:0000256" key="1">
    <source>
        <dbReference type="SAM" id="Phobius"/>
    </source>
</evidence>
<gene>
    <name evidence="2" type="ORF">DK419_18105</name>
</gene>
<feature type="transmembrane region" description="Helical" evidence="1">
    <location>
        <begin position="101"/>
        <end position="121"/>
    </location>
</feature>
<keyword evidence="1" id="KW-0472">Membrane</keyword>
<dbReference type="EMBL" id="CP029553">
    <property type="protein sequence ID" value="AWN48005.1"/>
    <property type="molecule type" value="Genomic_DNA"/>
</dbReference>
<protein>
    <submittedName>
        <fullName evidence="2">Uncharacterized protein</fullName>
    </submittedName>
</protein>
<organism evidence="2 3">
    <name type="scientific">Methylobacterium terrae</name>
    <dbReference type="NCBI Taxonomy" id="2202827"/>
    <lineage>
        <taxon>Bacteria</taxon>
        <taxon>Pseudomonadati</taxon>
        <taxon>Pseudomonadota</taxon>
        <taxon>Alphaproteobacteria</taxon>
        <taxon>Hyphomicrobiales</taxon>
        <taxon>Methylobacteriaceae</taxon>
        <taxon>Methylobacterium</taxon>
    </lineage>
</organism>
<sequence length="125" mass="13419">MQTWFASPAMGEAFLHLETDIDGEGSISYATSSIGEAAHVTEAASNAAEIAARRKHLAKRLNEHIKLFVAYVNALAIAIAGAAIIVPMVNAPDATLKRSGLAWFTASLALHCFGQAMIRLLRREE</sequence>
<keyword evidence="1" id="KW-0812">Transmembrane</keyword>
<proteinExistence type="predicted"/>
<evidence type="ECO:0000313" key="2">
    <source>
        <dbReference type="EMBL" id="AWN48005.1"/>
    </source>
</evidence>
<keyword evidence="1" id="KW-1133">Transmembrane helix</keyword>
<dbReference type="KEGG" id="mtea:DK419_18105"/>